<dbReference type="Proteomes" id="UP001195903">
    <property type="component" value="Unassembled WGS sequence"/>
</dbReference>
<accession>A0ABS5V191</accession>
<reference evidence="1 2" key="1">
    <citation type="submission" date="2021-05" db="EMBL/GenBank/DDBJ databases">
        <title>Shewanella sp. JM162201.</title>
        <authorList>
            <person name="Xu S."/>
            <person name="Li A."/>
        </authorList>
    </citation>
    <scope>NUCLEOTIDE SEQUENCE [LARGE SCALE GENOMIC DNA]</scope>
    <source>
        <strain evidence="1 2">JM162201</strain>
    </source>
</reference>
<dbReference type="EMBL" id="JAHEPS010000002">
    <property type="protein sequence ID" value="MBT1444195.1"/>
    <property type="molecule type" value="Genomic_DNA"/>
</dbReference>
<organism evidence="1 2">
    <name type="scientific">Shewanella jiangmenensis</name>
    <dbReference type="NCBI Taxonomy" id="2837387"/>
    <lineage>
        <taxon>Bacteria</taxon>
        <taxon>Pseudomonadati</taxon>
        <taxon>Pseudomonadota</taxon>
        <taxon>Gammaproteobacteria</taxon>
        <taxon>Alteromonadales</taxon>
        <taxon>Shewanellaceae</taxon>
        <taxon>Shewanella</taxon>
    </lineage>
</organism>
<gene>
    <name evidence="1" type="ORF">KJI95_06605</name>
</gene>
<protein>
    <submittedName>
        <fullName evidence="1">Uncharacterized protein</fullName>
    </submittedName>
</protein>
<proteinExistence type="predicted"/>
<evidence type="ECO:0000313" key="1">
    <source>
        <dbReference type="EMBL" id="MBT1444195.1"/>
    </source>
</evidence>
<keyword evidence="2" id="KW-1185">Reference proteome</keyword>
<dbReference type="RefSeq" id="WP_214506396.1">
    <property type="nucleotide sequence ID" value="NZ_JAHEPS010000002.1"/>
</dbReference>
<name>A0ABS5V191_9GAMM</name>
<comment type="caution">
    <text evidence="1">The sequence shown here is derived from an EMBL/GenBank/DDBJ whole genome shotgun (WGS) entry which is preliminary data.</text>
</comment>
<evidence type="ECO:0000313" key="2">
    <source>
        <dbReference type="Proteomes" id="UP001195903"/>
    </source>
</evidence>
<sequence>MPVKFEKFDLHESGVTKLYLVTDCFMLDDVSDTQTLDAAYNLGICERLADKLEELIERQTPLSVETQLVTAGLQAGPSRTIAATDETQGQLLLPVIARDNSSDDNMRLVHNRVSANLSQQILNYGRKQDYLARLQQGPQSDILTLALNDNEVVMYVQLIGLKANPTTQNVQIALAMLSAGTAVYLEQTAVSATAVILDREGKVRWADVAIYTSEVASDCKVHSVKSLLLGEFPLAGLDPESKAKTRECWEGDPRGMSVTDQGS</sequence>